<evidence type="ECO:0000256" key="1">
    <source>
        <dbReference type="SAM" id="Phobius"/>
    </source>
</evidence>
<protein>
    <recommendedName>
        <fullName evidence="4">DUF1440 domain-containing protein</fullName>
    </recommendedName>
</protein>
<gene>
    <name evidence="2" type="ORF">LEN_1295</name>
</gene>
<evidence type="ECO:0008006" key="4">
    <source>
        <dbReference type="Google" id="ProtNLM"/>
    </source>
</evidence>
<evidence type="ECO:0000313" key="2">
    <source>
        <dbReference type="EMBL" id="BAV96782.1"/>
    </source>
</evidence>
<accession>A0AAU9AF52</accession>
<feature type="transmembrane region" description="Helical" evidence="1">
    <location>
        <begin position="67"/>
        <end position="87"/>
    </location>
</feature>
<keyword evidence="1" id="KW-0812">Transmembrane</keyword>
<dbReference type="EMBL" id="AP014940">
    <property type="protein sequence ID" value="BAV96782.1"/>
    <property type="molecule type" value="Genomic_DNA"/>
</dbReference>
<dbReference type="GeneID" id="83063170"/>
<organism evidence="2 3">
    <name type="scientific">Lysobacter enzymogenes</name>
    <dbReference type="NCBI Taxonomy" id="69"/>
    <lineage>
        <taxon>Bacteria</taxon>
        <taxon>Pseudomonadati</taxon>
        <taxon>Pseudomonadota</taxon>
        <taxon>Gammaproteobacteria</taxon>
        <taxon>Lysobacterales</taxon>
        <taxon>Lysobacteraceae</taxon>
        <taxon>Lysobacter</taxon>
    </lineage>
</organism>
<name>A0AAU9AF52_LYSEN</name>
<evidence type="ECO:0000313" key="3">
    <source>
        <dbReference type="Proteomes" id="UP000218824"/>
    </source>
</evidence>
<reference evidence="2 3" key="1">
    <citation type="journal article" date="2017" name="DNA Res.">
        <title>Complete genome sequence and expression profile of the commercial lytic enzyme producer Lysobacter enzymogenes M497-1.</title>
        <authorList>
            <person name="Takami H."/>
            <person name="Toyoda A."/>
            <person name="Uchiyama I."/>
            <person name="Itoh T."/>
            <person name="Takaki Y."/>
            <person name="Arai W."/>
            <person name="Nishi S."/>
            <person name="Kawai M."/>
            <person name="Shinya K."/>
            <person name="Ikeda H."/>
        </authorList>
    </citation>
    <scope>NUCLEOTIDE SEQUENCE [LARGE SCALE GENOMIC DNA]</scope>
    <source>
        <strain evidence="2 3">M497-1</strain>
    </source>
</reference>
<feature type="transmembrane region" description="Helical" evidence="1">
    <location>
        <begin position="99"/>
        <end position="122"/>
    </location>
</feature>
<dbReference type="Proteomes" id="UP000218824">
    <property type="component" value="Chromosome"/>
</dbReference>
<feature type="transmembrane region" description="Helical" evidence="1">
    <location>
        <begin position="12"/>
        <end position="36"/>
    </location>
</feature>
<dbReference type="KEGG" id="lem:LEN_1295"/>
<sequence>MTVAARPARSLPLWTLIGGLIAATLDIGYAISYWGITKGVAATRVLHSVASGLIGREAALAGGAGTAALGLFLHYFIAVLMAAAYAIGASRLAWMRRRLWLAATLYGLWLFVAMNFIVVPLSRAGMKGLPPDPVWIALSIAVHVVFVAWPIAWAVNRALGGNRTGLR</sequence>
<proteinExistence type="predicted"/>
<keyword evidence="1" id="KW-1133">Transmembrane helix</keyword>
<dbReference type="RefSeq" id="WP_096377107.1">
    <property type="nucleotide sequence ID" value="NZ_AP014940.1"/>
</dbReference>
<keyword evidence="1" id="KW-0472">Membrane</keyword>
<dbReference type="AlphaFoldDB" id="A0AAU9AF52"/>
<feature type="transmembrane region" description="Helical" evidence="1">
    <location>
        <begin position="134"/>
        <end position="155"/>
    </location>
</feature>